<dbReference type="InterPro" id="IPR004601">
    <property type="entry name" value="UvdE"/>
</dbReference>
<keyword evidence="6" id="KW-0378">Hydrolase</keyword>
<feature type="compositionally biased region" description="Pro residues" evidence="3">
    <location>
        <begin position="296"/>
        <end position="306"/>
    </location>
</feature>
<dbReference type="SUPFAM" id="SSF82199">
    <property type="entry name" value="SET domain"/>
    <property type="match status" value="1"/>
</dbReference>
<feature type="region of interest" description="Disordered" evidence="3">
    <location>
        <begin position="755"/>
        <end position="779"/>
    </location>
</feature>
<dbReference type="GO" id="GO:0005739">
    <property type="term" value="C:mitochondrion"/>
    <property type="evidence" value="ECO:0007669"/>
    <property type="project" value="TreeGrafter"/>
</dbReference>
<dbReference type="InterPro" id="IPR044430">
    <property type="entry name" value="SETD6_SET"/>
</dbReference>
<dbReference type="PANTHER" id="PTHR31290:SF5">
    <property type="entry name" value="UV-DAMAGE ENDONUCLEASE"/>
    <property type="match status" value="1"/>
</dbReference>
<feature type="chain" id="PRO_5034851938" evidence="4">
    <location>
        <begin position="24"/>
        <end position="1419"/>
    </location>
</feature>
<gene>
    <name evidence="6" type="ORF">FALBO_7920</name>
</gene>
<dbReference type="GO" id="GO:0006289">
    <property type="term" value="P:nucleotide-excision repair"/>
    <property type="evidence" value="ECO:0007669"/>
    <property type="project" value="InterPro"/>
</dbReference>
<feature type="region of interest" description="Disordered" evidence="3">
    <location>
        <begin position="277"/>
        <end position="357"/>
    </location>
</feature>
<dbReference type="EMBL" id="JAADYS010001068">
    <property type="protein sequence ID" value="KAF4465248.1"/>
    <property type="molecule type" value="Genomic_DNA"/>
</dbReference>
<dbReference type="FunFam" id="3.90.1410.10:FF:000007">
    <property type="entry name" value="Ribosomal lysine N-methyltransferase 4"/>
    <property type="match status" value="1"/>
</dbReference>
<keyword evidence="4" id="KW-0732">Signal</keyword>
<dbReference type="Gene3D" id="3.20.20.150">
    <property type="entry name" value="Divalent-metal-dependent TIM barrel enzymes"/>
    <property type="match status" value="1"/>
</dbReference>
<organism evidence="6 7">
    <name type="scientific">Fusarium albosuccineum</name>
    <dbReference type="NCBI Taxonomy" id="1237068"/>
    <lineage>
        <taxon>Eukaryota</taxon>
        <taxon>Fungi</taxon>
        <taxon>Dikarya</taxon>
        <taxon>Ascomycota</taxon>
        <taxon>Pezizomycotina</taxon>
        <taxon>Sordariomycetes</taxon>
        <taxon>Hypocreomycetidae</taxon>
        <taxon>Hypocreales</taxon>
        <taxon>Nectriaceae</taxon>
        <taxon>Fusarium</taxon>
        <taxon>Fusarium decemcellulare species complex</taxon>
    </lineage>
</organism>
<evidence type="ECO:0000313" key="6">
    <source>
        <dbReference type="EMBL" id="KAF4465248.1"/>
    </source>
</evidence>
<dbReference type="Pfam" id="PF09273">
    <property type="entry name" value="Rubis-subs-bind"/>
    <property type="match status" value="1"/>
</dbReference>
<evidence type="ECO:0000259" key="5">
    <source>
        <dbReference type="PROSITE" id="PS50280"/>
    </source>
</evidence>
<feature type="region of interest" description="Disordered" evidence="3">
    <location>
        <begin position="508"/>
        <end position="534"/>
    </location>
</feature>
<keyword evidence="1" id="KW-0227">DNA damage</keyword>
<keyword evidence="6" id="KW-0255">Endonuclease</keyword>
<dbReference type="InterPro" id="IPR001214">
    <property type="entry name" value="SET_dom"/>
</dbReference>
<dbReference type="GO" id="GO:0016279">
    <property type="term" value="F:protein-lysine N-methyltransferase activity"/>
    <property type="evidence" value="ECO:0007669"/>
    <property type="project" value="InterPro"/>
</dbReference>
<name>A0A8H4LBS0_9HYPO</name>
<dbReference type="Gene3D" id="3.90.1420.10">
    <property type="entry name" value="Rubisco LSMT, substrate-binding domain"/>
    <property type="match status" value="1"/>
</dbReference>
<evidence type="ECO:0000256" key="4">
    <source>
        <dbReference type="SAM" id="SignalP"/>
    </source>
</evidence>
<dbReference type="InterPro" id="IPR036464">
    <property type="entry name" value="Rubisco_LSMT_subst-bd_sf"/>
</dbReference>
<feature type="compositionally biased region" description="Basic and acidic residues" evidence="3">
    <location>
        <begin position="515"/>
        <end position="534"/>
    </location>
</feature>
<dbReference type="InterPro" id="IPR015353">
    <property type="entry name" value="Rubisco_LSMT_subst-bd"/>
</dbReference>
<dbReference type="GO" id="GO:0004519">
    <property type="term" value="F:endonuclease activity"/>
    <property type="evidence" value="ECO:0007669"/>
    <property type="project" value="UniProtKB-KW"/>
</dbReference>
<proteinExistence type="predicted"/>
<evidence type="ECO:0000256" key="2">
    <source>
        <dbReference type="ARBA" id="ARBA00023204"/>
    </source>
</evidence>
<dbReference type="Proteomes" id="UP000554235">
    <property type="component" value="Unassembled WGS sequence"/>
</dbReference>
<dbReference type="SUPFAM" id="SSF81822">
    <property type="entry name" value="RuBisCo LSMT C-terminal, substrate-binding domain"/>
    <property type="match status" value="1"/>
</dbReference>
<evidence type="ECO:0000313" key="7">
    <source>
        <dbReference type="Proteomes" id="UP000554235"/>
    </source>
</evidence>
<sequence length="1419" mass="159596">MEPVGIILLVLFLFVLIVGPITCVKLGSRNERQRIYNPQPDQLDRARRKLSSVTTCSAVAQRPSPSEDVDVEAIAPPSEFGECPICIGPLVPEPAHTEGQDPRPTLDQVSTVTSKKPAKTTEPLTTKAGDEGSPAAQSNEANAEDEDDDILTLNSCDAANDRTAAASNSTAYRKAFVLRRSGTNIGGHVCFFGGAWLTETFSSQTNKHQACRASILAPGAMHDATCVIGSPGQFLRLRCRSSTSHRRHTLLQLKTARYMQPRLLASAAASTFASLTKHQQSRGLYSMSPKRKRTGPHPPPPAPQRPDAPRRSSRRLKDAAAVADERSHDKMDIDSDVKTSPTNGISGKREKKAVWDSGEGVEEAMRELSEMEHKLQTAVRKQRLAVESSDLHVEVETAVGREIKPKMYTPSKDTIPSSRGRKSECLDKAPLDGYDAELAVGDIVDAKVEDEGTERGANRPPPVNSDRLPLPWLGRLGYACLNTYLRNATPPVFSSRTCRMASIIEHRHPLQNPAEPEHPTKNRPDKSQPADRERGQKYVHELGLANARDIPKMIRWNHKYGIRFMRLSSEMFPFASHEEHGYKLAPFAADVLAEAGKVAAELGHRLTTHPGQFTQIGSPRKEVVSAAIRDLDYHDELLSLLKLPEQMDRDAVMILHMGGTYGDKEATLNRFRENYARLSDSVKRRLVLENDDVAWSVHDLLPICEELNIPMVLDYHHHNIIFDTSLREGTKDIIGLYDRIKKTWTKKGITQKMHYSEQTASAVTPRERRKHSARVKTLPPCDPDMDLMIEAKDKEQAVFELMRTFKLPGWDSFNDIVPHEREDESRKAIKKKAKKSKKKVNGTNGEAEDDIEIPERVVSAEDFGMGGPKNRVYWPEGMEEWLRPKKREPKKGKRNGILVQRFERACFMMTRKVWNDEYMNIDEYACLLSRHLLHIIEYLGRPNLSTMDSVGFNEASDRFLLWFKSLPGASFSDAIKIVDLRDRNAGRGIIAPQDIPAETTLFTIPRRGIINTETSELPKRLPDVFDLDKPVDDDEDENAAPRLDSWSSLILVMMYEHLQGEKSPWKPYFDVLPPTFDTPMFWSDGELNQLQASHMRHKIGKADAENMFRKTLLPIIRNNAALFGAENQTDEALIEIAHRMGSTIMAYAFDLESDEDEEEDEADGWVEDREGKSMMGMVPMADILNADAEFNAHVNHEEESLTVTSLRLIKAGEEIFNYYGPHPNSELLRRYGYVTERHSRYDVVEIPWEVVESVMVANFGISGQVLEKLRNDLEEEEEFEDTFVLERETGEVNSDGTFSGPARFESMPEDLQQQLKTFLKGVKKAQPDAIPDKRKRDEIHQAVLAKTLEALASRYSTGISEDELLLKGQDLNQRTRMAIEVRLGEKKLLQEAIAASSSDDVEMTVDDESGPAKRAKVSG</sequence>
<evidence type="ECO:0000256" key="1">
    <source>
        <dbReference type="ARBA" id="ARBA00022763"/>
    </source>
</evidence>
<dbReference type="Pfam" id="PF00856">
    <property type="entry name" value="SET"/>
    <property type="match status" value="1"/>
</dbReference>
<feature type="region of interest" description="Disordered" evidence="3">
    <location>
        <begin position="91"/>
        <end position="147"/>
    </location>
</feature>
<keyword evidence="7" id="KW-1185">Reference proteome</keyword>
<dbReference type="OrthoDB" id="541883at2759"/>
<feature type="region of interest" description="Disordered" evidence="3">
    <location>
        <begin position="821"/>
        <end position="848"/>
    </location>
</feature>
<dbReference type="NCBIfam" id="TIGR00629">
    <property type="entry name" value="uvde"/>
    <property type="match status" value="1"/>
</dbReference>
<feature type="compositionally biased region" description="Basic and acidic residues" evidence="3">
    <location>
        <begin position="307"/>
        <end position="337"/>
    </location>
</feature>
<feature type="region of interest" description="Disordered" evidence="3">
    <location>
        <begin position="1397"/>
        <end position="1419"/>
    </location>
</feature>
<reference evidence="6 7" key="1">
    <citation type="submission" date="2020-01" db="EMBL/GenBank/DDBJ databases">
        <title>Identification and distribution of gene clusters putatively required for synthesis of sphingolipid metabolism inhibitors in phylogenetically diverse species of the filamentous fungus Fusarium.</title>
        <authorList>
            <person name="Kim H.-S."/>
            <person name="Busman M."/>
            <person name="Brown D.W."/>
            <person name="Divon H."/>
            <person name="Uhlig S."/>
            <person name="Proctor R.H."/>
        </authorList>
    </citation>
    <scope>NUCLEOTIDE SEQUENCE [LARGE SCALE GENOMIC DNA]</scope>
    <source>
        <strain evidence="6 7">NRRL 20459</strain>
    </source>
</reference>
<dbReference type="GO" id="GO:0043504">
    <property type="term" value="P:mitochondrial DNA repair"/>
    <property type="evidence" value="ECO:0007669"/>
    <property type="project" value="TreeGrafter"/>
</dbReference>
<feature type="compositionally biased region" description="Acidic residues" evidence="3">
    <location>
        <begin position="1399"/>
        <end position="1409"/>
    </location>
</feature>
<accession>A0A8H4LBS0</accession>
<dbReference type="PANTHER" id="PTHR31290">
    <property type="entry name" value="UV-DAMAGE ENDONUCLEASE"/>
    <property type="match status" value="1"/>
</dbReference>
<keyword evidence="6" id="KW-0540">Nuclease</keyword>
<dbReference type="GO" id="GO:0005634">
    <property type="term" value="C:nucleus"/>
    <property type="evidence" value="ECO:0007669"/>
    <property type="project" value="TreeGrafter"/>
</dbReference>
<dbReference type="Gene3D" id="3.90.1410.10">
    <property type="entry name" value="set domain protein methyltransferase, domain 1"/>
    <property type="match status" value="1"/>
</dbReference>
<dbReference type="CDD" id="cd19178">
    <property type="entry name" value="SET_SETD6"/>
    <property type="match status" value="1"/>
</dbReference>
<dbReference type="Pfam" id="PF03851">
    <property type="entry name" value="UvdE"/>
    <property type="match status" value="1"/>
</dbReference>
<keyword evidence="2" id="KW-0234">DNA repair</keyword>
<dbReference type="InterPro" id="IPR046341">
    <property type="entry name" value="SET_dom_sf"/>
</dbReference>
<feature type="domain" description="SET" evidence="5">
    <location>
        <begin position="973"/>
        <end position="1220"/>
    </location>
</feature>
<dbReference type="PROSITE" id="PS50280">
    <property type="entry name" value="SET"/>
    <property type="match status" value="1"/>
</dbReference>
<comment type="caution">
    <text evidence="6">The sequence shown here is derived from an EMBL/GenBank/DDBJ whole genome shotgun (WGS) entry which is preliminary data.</text>
</comment>
<dbReference type="GO" id="GO:0009411">
    <property type="term" value="P:response to UV"/>
    <property type="evidence" value="ECO:0007669"/>
    <property type="project" value="InterPro"/>
</dbReference>
<protein>
    <submittedName>
        <fullName evidence="6">UV-damage endonuclease</fullName>
    </submittedName>
</protein>
<feature type="signal peptide" evidence="4">
    <location>
        <begin position="1"/>
        <end position="23"/>
    </location>
</feature>
<feature type="compositionally biased region" description="Basic residues" evidence="3">
    <location>
        <begin position="828"/>
        <end position="840"/>
    </location>
</feature>
<evidence type="ECO:0000256" key="3">
    <source>
        <dbReference type="SAM" id="MobiDB-lite"/>
    </source>
</evidence>